<evidence type="ECO:0000313" key="4">
    <source>
        <dbReference type="Proteomes" id="UP000094336"/>
    </source>
</evidence>
<dbReference type="STRING" id="984486.A0A1E3QNN4"/>
<dbReference type="InterPro" id="IPR055509">
    <property type="entry name" value="DUF7082"/>
</dbReference>
<proteinExistence type="predicted"/>
<name>A0A1E3QNN4_9ASCO</name>
<keyword evidence="4" id="KW-1185">Reference proteome</keyword>
<evidence type="ECO:0000256" key="1">
    <source>
        <dbReference type="SAM" id="MobiDB-lite"/>
    </source>
</evidence>
<dbReference type="GeneID" id="30147139"/>
<organism evidence="3 4">
    <name type="scientific">Babjeviella inositovora NRRL Y-12698</name>
    <dbReference type="NCBI Taxonomy" id="984486"/>
    <lineage>
        <taxon>Eukaryota</taxon>
        <taxon>Fungi</taxon>
        <taxon>Dikarya</taxon>
        <taxon>Ascomycota</taxon>
        <taxon>Saccharomycotina</taxon>
        <taxon>Pichiomycetes</taxon>
        <taxon>Serinales incertae sedis</taxon>
        <taxon>Babjeviella</taxon>
    </lineage>
</organism>
<dbReference type="EMBL" id="KV454433">
    <property type="protein sequence ID" value="ODQ79295.1"/>
    <property type="molecule type" value="Genomic_DNA"/>
</dbReference>
<accession>A0A1E3QNN4</accession>
<reference evidence="4" key="1">
    <citation type="submission" date="2016-05" db="EMBL/GenBank/DDBJ databases">
        <title>Comparative genomics of biotechnologically important yeasts.</title>
        <authorList>
            <consortium name="DOE Joint Genome Institute"/>
            <person name="Riley R."/>
            <person name="Haridas S."/>
            <person name="Wolfe K.H."/>
            <person name="Lopes M.R."/>
            <person name="Hittinger C.T."/>
            <person name="Goker M."/>
            <person name="Salamov A."/>
            <person name="Wisecaver J."/>
            <person name="Long T.M."/>
            <person name="Aerts A.L."/>
            <person name="Barry K."/>
            <person name="Choi C."/>
            <person name="Clum A."/>
            <person name="Coughlan A.Y."/>
            <person name="Deshpande S."/>
            <person name="Douglass A.P."/>
            <person name="Hanson S.J."/>
            <person name="Klenk H.-P."/>
            <person name="Labutti K."/>
            <person name="Lapidus A."/>
            <person name="Lindquist E."/>
            <person name="Lipzen A."/>
            <person name="Meier-Kolthoff J.P."/>
            <person name="Ohm R.A."/>
            <person name="Otillar R.P."/>
            <person name="Pangilinan J."/>
            <person name="Peng Y."/>
            <person name="Rokas A."/>
            <person name="Rosa C.A."/>
            <person name="Scheuner C."/>
            <person name="Sibirny A.A."/>
            <person name="Slot J.C."/>
            <person name="Stielow J.B."/>
            <person name="Sun H."/>
            <person name="Kurtzman C.P."/>
            <person name="Blackwell M."/>
            <person name="Grigoriev I.V."/>
            <person name="Jeffries T.W."/>
        </authorList>
    </citation>
    <scope>NUCLEOTIDE SEQUENCE [LARGE SCALE GENOMIC DNA]</scope>
    <source>
        <strain evidence="4">NRRL Y-12698</strain>
    </source>
</reference>
<feature type="region of interest" description="Disordered" evidence="1">
    <location>
        <begin position="365"/>
        <end position="386"/>
    </location>
</feature>
<feature type="compositionally biased region" description="Polar residues" evidence="1">
    <location>
        <begin position="377"/>
        <end position="386"/>
    </location>
</feature>
<feature type="domain" description="DUF7082" evidence="2">
    <location>
        <begin position="229"/>
        <end position="431"/>
    </location>
</feature>
<evidence type="ECO:0000313" key="3">
    <source>
        <dbReference type="EMBL" id="ODQ79295.1"/>
    </source>
</evidence>
<sequence length="446" mass="50099">MSFNYESPPYPQGSDVSSSMEYMEPPVGYFSAPAQYSVPADQNDQMGYVYAPPGYQMPVADVPASNTLQVYFPNSDFTSFHSDTPPTSTGLSFATPLNTPGYHHAFDPNDASAYPQTLLASPFNQSQTFQPPFQMFVPQQNIVHYPSAGPEFVQYDTPAMEYQPESFQFQATPLQADSKTFDKSIAKRCKVVRGISSGGSATRPPKAVPGNNSTYLPVSLQLNDASVEELCYPNWNQSEIADARRIIRIERFQYGFHIGANFSIVGSAEENPETKPAPPGADVLEVSCLECYVSPREELEDAGDLQAMLAQSDIKRKRYYITSVEVIKIVELLIGSRDQDAADKRKERGRIRSNLVPFWSRRPISSRSHHSSTPMSYTSSPESYTPAQLNQADFRVEMAKRIMGYEHRKPRGFDKEVRILRWEKLGPALMRALQCYYAEIPMEDFL</sequence>
<protein>
    <recommendedName>
        <fullName evidence="2">DUF7082 domain-containing protein</fullName>
    </recommendedName>
</protein>
<dbReference type="OrthoDB" id="1751210at2759"/>
<dbReference type="AlphaFoldDB" id="A0A1E3QNN4"/>
<feature type="compositionally biased region" description="Low complexity" evidence="1">
    <location>
        <begin position="365"/>
        <end position="376"/>
    </location>
</feature>
<evidence type="ECO:0000259" key="2">
    <source>
        <dbReference type="Pfam" id="PF23305"/>
    </source>
</evidence>
<gene>
    <name evidence="3" type="ORF">BABINDRAFT_162322</name>
</gene>
<dbReference type="Pfam" id="PF23305">
    <property type="entry name" value="DUF7082"/>
    <property type="match status" value="1"/>
</dbReference>
<dbReference type="Proteomes" id="UP000094336">
    <property type="component" value="Unassembled WGS sequence"/>
</dbReference>
<dbReference type="RefSeq" id="XP_018984623.1">
    <property type="nucleotide sequence ID" value="XM_019129286.1"/>
</dbReference>